<keyword evidence="16" id="KW-1185">Reference proteome</keyword>
<dbReference type="Gene3D" id="3.30.230.10">
    <property type="match status" value="1"/>
</dbReference>
<keyword evidence="9 12" id="KW-0418">Kinase</keyword>
<evidence type="ECO:0000256" key="5">
    <source>
        <dbReference type="ARBA" id="ARBA00022605"/>
    </source>
</evidence>
<evidence type="ECO:0000256" key="8">
    <source>
        <dbReference type="ARBA" id="ARBA00022741"/>
    </source>
</evidence>
<dbReference type="PANTHER" id="PTHR20861">
    <property type="entry name" value="HOMOSERINE/4-DIPHOSPHOCYTIDYL-2-C-METHYL-D-ERYTHRITOL KINASE"/>
    <property type="match status" value="1"/>
</dbReference>
<comment type="similarity">
    <text evidence="2 12">Belongs to the GHMP kinase family. Homoserine kinase subfamily.</text>
</comment>
<keyword evidence="5 12" id="KW-0028">Amino-acid biosynthesis</keyword>
<reference evidence="15" key="1">
    <citation type="submission" date="2021-12" db="EMBL/GenBank/DDBJ databases">
        <authorList>
            <person name="Rodrigo-Torres L."/>
            <person name="Arahal R. D."/>
            <person name="Lucena T."/>
        </authorList>
    </citation>
    <scope>NUCLEOTIDE SEQUENCE</scope>
    <source>
        <strain evidence="15">CECT 8419</strain>
    </source>
</reference>
<dbReference type="InterPro" id="IPR006203">
    <property type="entry name" value="GHMP_knse_ATP-bd_CS"/>
</dbReference>
<dbReference type="Pfam" id="PF08544">
    <property type="entry name" value="GHMP_kinases_C"/>
    <property type="match status" value="1"/>
</dbReference>
<dbReference type="Gene3D" id="3.30.70.890">
    <property type="entry name" value="GHMP kinase, C-terminal domain"/>
    <property type="match status" value="1"/>
</dbReference>
<dbReference type="PIRSF" id="PIRSF000676">
    <property type="entry name" value="Homoser_kin"/>
    <property type="match status" value="1"/>
</dbReference>
<sequence length="316" mass="33345">MQEVRVFAPATVANVAVGFDILGFAIQRPGDEIVARRSTEFTGVRITTITGTGDKVLPLEVERNTAGTAALRLLEHLGLQDSVGIELEVHKRMPFGSGLGSSAASAAGAAVAVNTLLGSPLTREAILYFTVLGEEVADGSFHADNVAPCLVGGITLIRSNESLDIQHLPVPANLHVAVVHPEIEILTRDARAVLSDTVPLKTAIHQLGSLGSFVAALYTNDLPLLGRSLRDYIIEPQRKQLITGFDEVQQAALERGALGCSISGAGPSMFALCDSGYLAQAVGQAMQAAFQQRGVESQLYVSPINQQGVQILSEIS</sequence>
<comment type="catalytic activity">
    <reaction evidence="11 12">
        <text>L-homoserine + ATP = O-phospho-L-homoserine + ADP + H(+)</text>
        <dbReference type="Rhea" id="RHEA:13985"/>
        <dbReference type="ChEBI" id="CHEBI:15378"/>
        <dbReference type="ChEBI" id="CHEBI:30616"/>
        <dbReference type="ChEBI" id="CHEBI:57476"/>
        <dbReference type="ChEBI" id="CHEBI:57590"/>
        <dbReference type="ChEBI" id="CHEBI:456216"/>
        <dbReference type="EC" id="2.7.1.39"/>
    </reaction>
</comment>
<dbReference type="HAMAP" id="MF_00384">
    <property type="entry name" value="Homoser_kinase"/>
    <property type="match status" value="1"/>
</dbReference>
<evidence type="ECO:0000256" key="12">
    <source>
        <dbReference type="HAMAP-Rule" id="MF_00384"/>
    </source>
</evidence>
<dbReference type="NCBIfam" id="NF002288">
    <property type="entry name" value="PRK01212.1-4"/>
    <property type="match status" value="1"/>
</dbReference>
<keyword evidence="7 12" id="KW-0791">Threonine biosynthesis</keyword>
<evidence type="ECO:0000256" key="10">
    <source>
        <dbReference type="ARBA" id="ARBA00022840"/>
    </source>
</evidence>
<feature type="domain" description="GHMP kinase C-terminal" evidence="14">
    <location>
        <begin position="214"/>
        <end position="290"/>
    </location>
</feature>
<evidence type="ECO:0000256" key="11">
    <source>
        <dbReference type="ARBA" id="ARBA00049375"/>
    </source>
</evidence>
<evidence type="ECO:0000313" key="16">
    <source>
        <dbReference type="Proteomes" id="UP000837803"/>
    </source>
</evidence>
<comment type="function">
    <text evidence="12">Catalyzes the ATP-dependent phosphorylation of L-homoserine to L-homoserine phosphate.</text>
</comment>
<gene>
    <name evidence="12 15" type="primary">thrB</name>
    <name evidence="15" type="ORF">LEM8419_01991</name>
</gene>
<dbReference type="NCBIfam" id="TIGR00191">
    <property type="entry name" value="thrB"/>
    <property type="match status" value="1"/>
</dbReference>
<evidence type="ECO:0000259" key="14">
    <source>
        <dbReference type="Pfam" id="PF08544"/>
    </source>
</evidence>
<dbReference type="EMBL" id="CAKLPZ010000002">
    <property type="protein sequence ID" value="CAH1001000.1"/>
    <property type="molecule type" value="Genomic_DNA"/>
</dbReference>
<organism evidence="15 16">
    <name type="scientific">Neolewinella maritima</name>
    <dbReference type="NCBI Taxonomy" id="1383882"/>
    <lineage>
        <taxon>Bacteria</taxon>
        <taxon>Pseudomonadati</taxon>
        <taxon>Bacteroidota</taxon>
        <taxon>Saprospiria</taxon>
        <taxon>Saprospirales</taxon>
        <taxon>Lewinellaceae</taxon>
        <taxon>Neolewinella</taxon>
    </lineage>
</organism>
<dbReference type="SUPFAM" id="SSF54211">
    <property type="entry name" value="Ribosomal protein S5 domain 2-like"/>
    <property type="match status" value="1"/>
</dbReference>
<dbReference type="Pfam" id="PF00288">
    <property type="entry name" value="GHMP_kinases_N"/>
    <property type="match status" value="1"/>
</dbReference>
<dbReference type="InterPro" id="IPR000870">
    <property type="entry name" value="Homoserine_kinase"/>
</dbReference>
<evidence type="ECO:0000313" key="15">
    <source>
        <dbReference type="EMBL" id="CAH1001000.1"/>
    </source>
</evidence>
<dbReference type="SUPFAM" id="SSF55060">
    <property type="entry name" value="GHMP Kinase, C-terminal domain"/>
    <property type="match status" value="1"/>
</dbReference>
<dbReference type="RefSeq" id="WP_238750934.1">
    <property type="nucleotide sequence ID" value="NZ_CAKLPZ010000002.1"/>
</dbReference>
<feature type="domain" description="GHMP kinase N-terminal" evidence="13">
    <location>
        <begin position="65"/>
        <end position="153"/>
    </location>
</feature>
<dbReference type="InterPro" id="IPR020568">
    <property type="entry name" value="Ribosomal_Su5_D2-typ_SF"/>
</dbReference>
<dbReference type="PROSITE" id="PS00627">
    <property type="entry name" value="GHMP_KINASES_ATP"/>
    <property type="match status" value="1"/>
</dbReference>
<dbReference type="PRINTS" id="PR00958">
    <property type="entry name" value="HOMSERKINASE"/>
</dbReference>
<comment type="subcellular location">
    <subcellularLocation>
        <location evidence="12">Cytoplasm</location>
    </subcellularLocation>
</comment>
<keyword evidence="12" id="KW-0963">Cytoplasm</keyword>
<dbReference type="InterPro" id="IPR036554">
    <property type="entry name" value="GHMP_kinase_C_sf"/>
</dbReference>
<evidence type="ECO:0000256" key="2">
    <source>
        <dbReference type="ARBA" id="ARBA00007370"/>
    </source>
</evidence>
<dbReference type="Proteomes" id="UP000837803">
    <property type="component" value="Unassembled WGS sequence"/>
</dbReference>
<evidence type="ECO:0000256" key="1">
    <source>
        <dbReference type="ARBA" id="ARBA00005015"/>
    </source>
</evidence>
<dbReference type="InterPro" id="IPR006204">
    <property type="entry name" value="GHMP_kinase_N_dom"/>
</dbReference>
<keyword evidence="6 12" id="KW-0808">Transferase</keyword>
<evidence type="ECO:0000256" key="3">
    <source>
        <dbReference type="ARBA" id="ARBA00012078"/>
    </source>
</evidence>
<dbReference type="GO" id="GO:0004413">
    <property type="term" value="F:homoserine kinase activity"/>
    <property type="evidence" value="ECO:0007669"/>
    <property type="project" value="UniProtKB-EC"/>
</dbReference>
<protein>
    <recommendedName>
        <fullName evidence="4 12">Homoserine kinase</fullName>
        <shortName evidence="12">HK</shortName>
        <shortName evidence="12">HSK</shortName>
        <ecNumber evidence="3 12">2.7.1.39</ecNumber>
    </recommendedName>
</protein>
<feature type="binding site" evidence="12">
    <location>
        <begin position="94"/>
        <end position="104"/>
    </location>
    <ligand>
        <name>ATP</name>
        <dbReference type="ChEBI" id="CHEBI:30616"/>
    </ligand>
</feature>
<evidence type="ECO:0000256" key="4">
    <source>
        <dbReference type="ARBA" id="ARBA00017858"/>
    </source>
</evidence>
<accession>A0ABM9B1Z1</accession>
<dbReference type="InterPro" id="IPR013750">
    <property type="entry name" value="GHMP_kinase_C_dom"/>
</dbReference>
<evidence type="ECO:0000256" key="7">
    <source>
        <dbReference type="ARBA" id="ARBA00022697"/>
    </source>
</evidence>
<dbReference type="InterPro" id="IPR014721">
    <property type="entry name" value="Ribsml_uS5_D2-typ_fold_subgr"/>
</dbReference>
<name>A0ABM9B1Z1_9BACT</name>
<keyword evidence="8 12" id="KW-0547">Nucleotide-binding</keyword>
<comment type="caution">
    <text evidence="15">The sequence shown here is derived from an EMBL/GenBank/DDBJ whole genome shotgun (WGS) entry which is preliminary data.</text>
</comment>
<comment type="pathway">
    <text evidence="1 12">Amino-acid biosynthesis; L-threonine biosynthesis; L-threonine from L-aspartate: step 4/5.</text>
</comment>
<evidence type="ECO:0000256" key="9">
    <source>
        <dbReference type="ARBA" id="ARBA00022777"/>
    </source>
</evidence>
<proteinExistence type="inferred from homology"/>
<evidence type="ECO:0000256" key="6">
    <source>
        <dbReference type="ARBA" id="ARBA00022679"/>
    </source>
</evidence>
<evidence type="ECO:0000259" key="13">
    <source>
        <dbReference type="Pfam" id="PF00288"/>
    </source>
</evidence>
<dbReference type="PANTHER" id="PTHR20861:SF1">
    <property type="entry name" value="HOMOSERINE KINASE"/>
    <property type="match status" value="1"/>
</dbReference>
<dbReference type="EC" id="2.7.1.39" evidence="3 12"/>
<keyword evidence="10 12" id="KW-0067">ATP-binding</keyword>